<evidence type="ECO:0000313" key="5">
    <source>
        <dbReference type="EMBL" id="PKS06029.1"/>
    </source>
</evidence>
<dbReference type="InterPro" id="IPR029058">
    <property type="entry name" value="AB_hydrolase_fold"/>
</dbReference>
<gene>
    <name evidence="5" type="ORF">jhhlp_007863</name>
</gene>
<keyword evidence="4" id="KW-0964">Secreted</keyword>
<keyword evidence="4" id="KW-0624">Polysaccharide degradation</keyword>
<evidence type="ECO:0000313" key="6">
    <source>
        <dbReference type="Proteomes" id="UP000233524"/>
    </source>
</evidence>
<keyword evidence="6" id="KW-1185">Reference proteome</keyword>
<dbReference type="GO" id="GO:0005576">
    <property type="term" value="C:extracellular region"/>
    <property type="evidence" value="ECO:0007669"/>
    <property type="project" value="UniProtKB-SubCell"/>
</dbReference>
<evidence type="ECO:0000256" key="3">
    <source>
        <dbReference type="ARBA" id="ARBA00022801"/>
    </source>
</evidence>
<keyword evidence="3 4" id="KW-0378">Hydrolase</keyword>
<dbReference type="GO" id="GO:0045493">
    <property type="term" value="P:xylan catabolic process"/>
    <property type="evidence" value="ECO:0007669"/>
    <property type="project" value="UniProtKB-UniRule"/>
</dbReference>
<dbReference type="Pfam" id="PF10503">
    <property type="entry name" value="Esterase_PHB"/>
    <property type="match status" value="1"/>
</dbReference>
<dbReference type="SUPFAM" id="SSF53474">
    <property type="entry name" value="alpha/beta-Hydrolases"/>
    <property type="match status" value="2"/>
</dbReference>
<evidence type="ECO:0000256" key="4">
    <source>
        <dbReference type="RuleBase" id="RU367147"/>
    </source>
</evidence>
<dbReference type="NCBIfam" id="TIGR01840">
    <property type="entry name" value="esterase_phb"/>
    <property type="match status" value="1"/>
</dbReference>
<dbReference type="InterPro" id="IPR010126">
    <property type="entry name" value="Esterase_phb"/>
</dbReference>
<reference evidence="5 6" key="1">
    <citation type="journal article" date="2017" name="G3 (Bethesda)">
        <title>First Draft Genome Sequence of the Pathogenic Fungus Lomentospora prolificans (Formerly Scedosporium prolificans).</title>
        <authorList>
            <person name="Luo R."/>
            <person name="Zimin A."/>
            <person name="Workman R."/>
            <person name="Fan Y."/>
            <person name="Pertea G."/>
            <person name="Grossman N."/>
            <person name="Wear M.P."/>
            <person name="Jia B."/>
            <person name="Miller H."/>
            <person name="Casadevall A."/>
            <person name="Timp W."/>
            <person name="Zhang S.X."/>
            <person name="Salzberg S.L."/>
        </authorList>
    </citation>
    <scope>NUCLEOTIDE SEQUENCE [LARGE SCALE GENOMIC DNA]</scope>
    <source>
        <strain evidence="5 6">JHH-5317</strain>
    </source>
</reference>
<keyword evidence="4" id="KW-0119">Carbohydrate metabolism</keyword>
<dbReference type="EMBL" id="NLAX01001139">
    <property type="protein sequence ID" value="PKS06029.1"/>
    <property type="molecule type" value="Genomic_DNA"/>
</dbReference>
<keyword evidence="1 4" id="KW-0719">Serine esterase</keyword>
<dbReference type="InterPro" id="IPR050955">
    <property type="entry name" value="Plant_Biomass_Hydrol_Est"/>
</dbReference>
<organism evidence="5 6">
    <name type="scientific">Lomentospora prolificans</name>
    <dbReference type="NCBI Taxonomy" id="41688"/>
    <lineage>
        <taxon>Eukaryota</taxon>
        <taxon>Fungi</taxon>
        <taxon>Dikarya</taxon>
        <taxon>Ascomycota</taxon>
        <taxon>Pezizomycotina</taxon>
        <taxon>Sordariomycetes</taxon>
        <taxon>Hypocreomycetidae</taxon>
        <taxon>Microascales</taxon>
        <taxon>Microascaceae</taxon>
        <taxon>Lomentospora</taxon>
    </lineage>
</organism>
<dbReference type="EC" id="3.1.1.-" evidence="4"/>
<protein>
    <recommendedName>
        <fullName evidence="4">Carboxylic ester hydrolase</fullName>
        <ecNumber evidence="4">3.1.1.-</ecNumber>
    </recommendedName>
</protein>
<keyword evidence="2" id="KW-0732">Signal</keyword>
<name>A0A2N3N0S3_9PEZI</name>
<dbReference type="Gene3D" id="3.40.50.1820">
    <property type="entry name" value="alpha/beta hydrolase"/>
    <property type="match status" value="1"/>
</dbReference>
<comment type="similarity">
    <text evidence="4">Belongs to the carbohydrate esterase 1 (CE1) family.</text>
</comment>
<comment type="function">
    <text evidence="4">Esterase involved in the hydrolysis of xylan, a major structural heterogeneous polysaccharide found in plant biomass representing the second most abundant polysaccharide in the biosphere, after cellulose.</text>
</comment>
<comment type="caution">
    <text evidence="5">The sequence shown here is derived from an EMBL/GenBank/DDBJ whole genome shotgun (WGS) entry which is preliminary data.</text>
</comment>
<dbReference type="PANTHER" id="PTHR43037">
    <property type="entry name" value="UNNAMED PRODUCT-RELATED"/>
    <property type="match status" value="1"/>
</dbReference>
<proteinExistence type="inferred from homology"/>
<dbReference type="AlphaFoldDB" id="A0A2N3N0S3"/>
<dbReference type="OrthoDB" id="2425929at2759"/>
<dbReference type="VEuPathDB" id="FungiDB:jhhlp_007863"/>
<sequence length="338" mass="36352">MRPLDLSDPPTENLVHLTPSQVRKNRSPPPVLLSSQHQLPNTMKLALGLLGLSALARAQFGGGGGGGGLQPVANFGDNPSNAKMFLYVPTTLAEKPPIVVAIHYCSGTASAYFRGSPYRQLADQKGFIVIYPESPYSGTCWDVSSRATLTRDGGANSNSIANMVKHVIAEYDADPAKVFVTGTSSGAMMTNVLASTYPDMFQAAIVYAGVPAGCFFTNTVNGWNNSCAAGQVSGTPERWAQWVFEAYPDYNGTRPRMQIYHGSADTTLGSANYAEQIKQWCGVFGCDPDAPDSKEQNTPQQGYTKSTYVDGQLQGIWAQGVGHNFPIRGDDDMKWFGL</sequence>
<dbReference type="InParanoid" id="A0A2N3N0S3"/>
<dbReference type="GO" id="GO:0052689">
    <property type="term" value="F:carboxylic ester hydrolase activity"/>
    <property type="evidence" value="ECO:0007669"/>
    <property type="project" value="UniProtKB-KW"/>
</dbReference>
<accession>A0A2N3N0S3</accession>
<dbReference type="PANTHER" id="PTHR43037:SF5">
    <property type="entry name" value="FERULOYL ESTERASE"/>
    <property type="match status" value="1"/>
</dbReference>
<dbReference type="Proteomes" id="UP000233524">
    <property type="component" value="Unassembled WGS sequence"/>
</dbReference>
<comment type="subcellular location">
    <subcellularLocation>
        <location evidence="4">Secreted</location>
    </subcellularLocation>
</comment>
<evidence type="ECO:0000256" key="1">
    <source>
        <dbReference type="ARBA" id="ARBA00022487"/>
    </source>
</evidence>
<dbReference type="STRING" id="41688.A0A2N3N0S3"/>
<evidence type="ECO:0000256" key="2">
    <source>
        <dbReference type="ARBA" id="ARBA00022729"/>
    </source>
</evidence>